<protein>
    <submittedName>
        <fullName evidence="3">Uncharacterized protein</fullName>
    </submittedName>
</protein>
<dbReference type="STRING" id="530584.SAMN05421630_101981"/>
<name>A0A222VPB7_9PSEU</name>
<dbReference type="RefSeq" id="WP_091797550.1">
    <property type="nucleotide sequence ID" value="NZ_CP016353.1"/>
</dbReference>
<gene>
    <name evidence="3" type="ORF">SAMN05421630_101981</name>
</gene>
<feature type="transmembrane region" description="Helical" evidence="2">
    <location>
        <begin position="307"/>
        <end position="327"/>
    </location>
</feature>
<dbReference type="AlphaFoldDB" id="A0A222VPB7"/>
<keyword evidence="2" id="KW-1133">Transmembrane helix</keyword>
<dbReference type="OrthoDB" id="3629791at2"/>
<feature type="region of interest" description="Disordered" evidence="1">
    <location>
        <begin position="1"/>
        <end position="31"/>
    </location>
</feature>
<keyword evidence="2" id="KW-0812">Transmembrane</keyword>
<evidence type="ECO:0000256" key="2">
    <source>
        <dbReference type="SAM" id="Phobius"/>
    </source>
</evidence>
<evidence type="ECO:0000313" key="3">
    <source>
        <dbReference type="EMBL" id="SDC24970.1"/>
    </source>
</evidence>
<dbReference type="EMBL" id="FMZE01000001">
    <property type="protein sequence ID" value="SDC24970.1"/>
    <property type="molecule type" value="Genomic_DNA"/>
</dbReference>
<dbReference type="KEGG" id="pmad:BAY61_12995"/>
<proteinExistence type="predicted"/>
<keyword evidence="2" id="KW-0472">Membrane</keyword>
<dbReference type="Pfam" id="PF19873">
    <property type="entry name" value="DUF6346"/>
    <property type="match status" value="1"/>
</dbReference>
<evidence type="ECO:0000313" key="4">
    <source>
        <dbReference type="Proteomes" id="UP000199494"/>
    </source>
</evidence>
<accession>A0A222VPB7</accession>
<feature type="transmembrane region" description="Helical" evidence="2">
    <location>
        <begin position="209"/>
        <end position="227"/>
    </location>
</feature>
<feature type="transmembrane region" description="Helical" evidence="2">
    <location>
        <begin position="53"/>
        <end position="75"/>
    </location>
</feature>
<feature type="transmembrane region" description="Helical" evidence="2">
    <location>
        <begin position="284"/>
        <end position="301"/>
    </location>
</feature>
<dbReference type="InterPro" id="IPR045927">
    <property type="entry name" value="DUF6346"/>
</dbReference>
<dbReference type="Proteomes" id="UP000199494">
    <property type="component" value="Unassembled WGS sequence"/>
</dbReference>
<organism evidence="3 4">
    <name type="scientific">Prauserella marina</name>
    <dbReference type="NCBI Taxonomy" id="530584"/>
    <lineage>
        <taxon>Bacteria</taxon>
        <taxon>Bacillati</taxon>
        <taxon>Actinomycetota</taxon>
        <taxon>Actinomycetes</taxon>
        <taxon>Pseudonocardiales</taxon>
        <taxon>Pseudonocardiaceae</taxon>
        <taxon>Prauserella</taxon>
    </lineage>
</organism>
<evidence type="ECO:0000256" key="1">
    <source>
        <dbReference type="SAM" id="MobiDB-lite"/>
    </source>
</evidence>
<feature type="transmembrane region" description="Helical" evidence="2">
    <location>
        <begin position="169"/>
        <end position="188"/>
    </location>
</feature>
<feature type="transmembrane region" description="Helical" evidence="2">
    <location>
        <begin position="233"/>
        <end position="255"/>
    </location>
</feature>
<feature type="compositionally biased region" description="Basic and acidic residues" evidence="1">
    <location>
        <begin position="8"/>
        <end position="18"/>
    </location>
</feature>
<keyword evidence="4" id="KW-1185">Reference proteome</keyword>
<sequence length="343" mass="36927">MASGSERSTIDAPDRLAEAARNPRTPPWREPWTSLPGVGRWAELPGRERFWRVTYVVSQLAVRALLALVSLTIAANTGVLSSDGVVTKRGSALATHCERVGPVSPSGLGWYWACEAEITWSDGETAHERFQNSALTPENLAHPKPVVYQSVRDAADQIVVDEPRPFVGLGYSLFVASVFAALYGVRIPGVPPMPADRRIERRRRVRLQWWQPLALPVGWGLVVAGGLGTVSSASAGGSVVVIVLGYLALVAGWFVSQGRRKRGVAEPTTLPPERVRRYGKAGRGLVVLGAAVAAGSAMPNLPDWPKVVSAVAVPLAVLAVGWRLTVVANRRSAEQVRVSPYDR</sequence>
<reference evidence="3 4" key="1">
    <citation type="submission" date="2016-10" db="EMBL/GenBank/DDBJ databases">
        <authorList>
            <person name="de Groot N.N."/>
        </authorList>
    </citation>
    <scope>NUCLEOTIDE SEQUENCE [LARGE SCALE GENOMIC DNA]</scope>
    <source>
        <strain evidence="3 4">CGMCC 4.5506</strain>
    </source>
</reference>